<dbReference type="EMBL" id="BLAL01000060">
    <property type="protein sequence ID" value="GES82351.1"/>
    <property type="molecule type" value="Genomic_DNA"/>
</dbReference>
<comment type="caution">
    <text evidence="1">The sequence shown here is derived from an EMBL/GenBank/DDBJ whole genome shotgun (WGS) entry which is preliminary data.</text>
</comment>
<reference evidence="1" key="1">
    <citation type="submission" date="2019-10" db="EMBL/GenBank/DDBJ databases">
        <title>Conservation and host-specific expression of non-tandemly repeated heterogenous ribosome RNA gene in arbuscular mycorrhizal fungi.</title>
        <authorList>
            <person name="Maeda T."/>
            <person name="Kobayashi Y."/>
            <person name="Nakagawa T."/>
            <person name="Ezawa T."/>
            <person name="Yamaguchi K."/>
            <person name="Bino T."/>
            <person name="Nishimoto Y."/>
            <person name="Shigenobu S."/>
            <person name="Kawaguchi M."/>
        </authorList>
    </citation>
    <scope>NUCLEOTIDE SEQUENCE</scope>
    <source>
        <strain evidence="1">HR1</strain>
    </source>
</reference>
<protein>
    <submittedName>
        <fullName evidence="1">Kinase-like domain-containing protein</fullName>
    </submittedName>
</protein>
<dbReference type="Proteomes" id="UP000615446">
    <property type="component" value="Unassembled WGS sequence"/>
</dbReference>
<dbReference type="GO" id="GO:0016301">
    <property type="term" value="F:kinase activity"/>
    <property type="evidence" value="ECO:0007669"/>
    <property type="project" value="UniProtKB-KW"/>
</dbReference>
<gene>
    <name evidence="1" type="ORF">RCL2_000956300</name>
</gene>
<keyword evidence="1" id="KW-0808">Transferase</keyword>
<evidence type="ECO:0000313" key="2">
    <source>
        <dbReference type="Proteomes" id="UP000615446"/>
    </source>
</evidence>
<keyword evidence="1" id="KW-0418">Kinase</keyword>
<name>A0A8H3LAZ6_9GLOM</name>
<accession>A0A8H3LAZ6</accession>
<sequence>MLAGNRTVLDLYDIYGTCPNCDKKSISASCRLDGRSTHNQDEYAEVWIHKGPTDVMLRRLNRSWDLTDEFINRLNKYARFLSDNSFAGCFGLTDKTSYIILVYKHYNKGDLYNFFDNYDEFFGWACWRITDTGLHGSLDTLFCLQYSKKKNFLITAGFIEEILDKEDAIV</sequence>
<organism evidence="1 2">
    <name type="scientific">Rhizophagus clarus</name>
    <dbReference type="NCBI Taxonomy" id="94130"/>
    <lineage>
        <taxon>Eukaryota</taxon>
        <taxon>Fungi</taxon>
        <taxon>Fungi incertae sedis</taxon>
        <taxon>Mucoromycota</taxon>
        <taxon>Glomeromycotina</taxon>
        <taxon>Glomeromycetes</taxon>
        <taxon>Glomerales</taxon>
        <taxon>Glomeraceae</taxon>
        <taxon>Rhizophagus</taxon>
    </lineage>
</organism>
<evidence type="ECO:0000313" key="1">
    <source>
        <dbReference type="EMBL" id="GES82351.1"/>
    </source>
</evidence>
<dbReference type="AlphaFoldDB" id="A0A8H3LAZ6"/>
<proteinExistence type="predicted"/>